<dbReference type="InterPro" id="IPR036097">
    <property type="entry name" value="HisK_dim/P_sf"/>
</dbReference>
<dbReference type="SUPFAM" id="SSF52172">
    <property type="entry name" value="CheY-like"/>
    <property type="match status" value="1"/>
</dbReference>
<evidence type="ECO:0000256" key="6">
    <source>
        <dbReference type="ARBA" id="ARBA00023163"/>
    </source>
</evidence>
<dbReference type="SUPFAM" id="SSF46689">
    <property type="entry name" value="Homeodomain-like"/>
    <property type="match status" value="1"/>
</dbReference>
<feature type="transmembrane region" description="Helical" evidence="8">
    <location>
        <begin position="770"/>
        <end position="792"/>
    </location>
</feature>
<dbReference type="PROSITE" id="PS01124">
    <property type="entry name" value="HTH_ARAC_FAMILY_2"/>
    <property type="match status" value="1"/>
</dbReference>
<dbReference type="InterPro" id="IPR003594">
    <property type="entry name" value="HATPase_dom"/>
</dbReference>
<dbReference type="PROSITE" id="PS00041">
    <property type="entry name" value="HTH_ARAC_FAMILY_1"/>
    <property type="match status" value="1"/>
</dbReference>
<evidence type="ECO:0000256" key="3">
    <source>
        <dbReference type="ARBA" id="ARBA00022553"/>
    </source>
</evidence>
<dbReference type="PANTHER" id="PTHR43547">
    <property type="entry name" value="TWO-COMPONENT HISTIDINE KINASE"/>
    <property type="match status" value="1"/>
</dbReference>
<sequence>MQKFFITIYFLLTLLPLRAQIFQYIEMENGLSSRRVLSIQQDPQEYMWILTHKGIDRYDGKQFYHYKLQSSKRVMNFYPDLNTLHIDSDSILWEYGKDGYVFRFNALKDSFQLVFDLHDQYPHLKQTPISTVYFDKKDYIWFCCGNNIIRFHTKTKKSQILSENIKENIMGITEAQKGIFYFATNKTIYRITFSDQKTVTKIENVDIGNMRLINYIYYHQNTDKLIISTLMNGLYVYTPHENKICKLENTLKDVGINTIKPYKTPYEVLIATDGDGVYKLNLKTHQLEHFLKEDYEKPNKMNGSIIKDIYIDKAHRIWNVIYPTGITVYSEKYPGYEWIKESRTNQNSLIDDRINAILQDSEGDTWYATSNGISCFDVSEKKWKNYLAPSSKDTPNDNRIFISLCELEPGIIVAGGYMSGTYQINKRTGKVTFSFQPAVTKGETPDKYIRSIHRDQCNTIWSGGFYSLRSYNLQTKESNRYNTAYPITCIKDKDEQSLWIGTINGLYIFDKLKKEFITYDNLPNTGCVNCIYQTNDGSKTYIGTYGNGLFIFDNKQNTHIHYYQDNSGLITNNIYCIIPNKQGNLILGTENGLSQFDTKENLFINWTKEQGLLSANFNQNAAVHTNNGYLIFGSNEGAIILPDSITFPRNFSTHMVFNNLSIMYQTVYPQEKNSPLQKPLNETSTIQLEYNQNTFSFNVSSINYDNPSNILYSWKLEGFYEHWTQPSTNNIIRYTNLSPGNYTLKVRSILLDNNQVLEERSIQIIVERPFWFTFWAFLIYALLLIGIAYGIMRYQIIKRERKTSQEKINFFVHTAHDIRTPLTLIKAPLGEILKNEQLSEQGLVNINLAMQNTDNLSNLANNLMNFQKEELYSSSVIVSKQELNQYLHTYLLQFENYAKQKGLNLQYKSNFEHLDVWIDCNKMDSILRNLLSNALKYTPSGGSVTVEASHTKNNWTVVVTDTGIGIPKQDQKKLFKFLFRGSNATNQLITGSGVGMLLTYRLIKNHEGKISFNSTENVGSSFQLTFPIKSNNYQYKSDSLPQDVSSALLLQENIDPIITEKENSEAPLIMIVEDNNSLRSFLLQSLSAQYRVTGAENGQEAIEKIKKEQPDLILSDVMMPVMSGEELCKIIKSNIETSHIPIILLTALGDREHILRGLETKADMYIVKPFDLTVLKANISNVLENRELIRTRFQQVNPSVTETENETEFPQLSNLDDEFMQKVTALVKEKLSSELNVDILCASMNMSRTSFYNKMKALTGIPPADFIRNIRMKEAAILLKSKQYSVTEVAEMVGVSDPKYFTDVFKKFYGVPPSTYMKQNN</sequence>
<comment type="caution">
    <text evidence="12">The sequence shown here is derived from an EMBL/GenBank/DDBJ whole genome shotgun (WGS) entry which is preliminary data.</text>
</comment>
<dbReference type="InterPro" id="IPR009057">
    <property type="entry name" value="Homeodomain-like_sf"/>
</dbReference>
<dbReference type="CDD" id="cd00082">
    <property type="entry name" value="HisKA"/>
    <property type="match status" value="1"/>
</dbReference>
<feature type="domain" description="Histidine kinase" evidence="10">
    <location>
        <begin position="813"/>
        <end position="1030"/>
    </location>
</feature>
<dbReference type="InterPro" id="IPR018062">
    <property type="entry name" value="HTH_AraC-typ_CS"/>
</dbReference>
<dbReference type="Pfam" id="PF12833">
    <property type="entry name" value="HTH_18"/>
    <property type="match status" value="1"/>
</dbReference>
<dbReference type="SUPFAM" id="SSF47384">
    <property type="entry name" value="Homodimeric domain of signal transducing histidine kinase"/>
    <property type="match status" value="1"/>
</dbReference>
<dbReference type="Pfam" id="PF02518">
    <property type="entry name" value="HATPase_c"/>
    <property type="match status" value="1"/>
</dbReference>
<dbReference type="EC" id="2.7.13.3" evidence="2"/>
<dbReference type="SMART" id="SM00387">
    <property type="entry name" value="HATPase_c"/>
    <property type="match status" value="1"/>
</dbReference>
<dbReference type="InterPro" id="IPR036890">
    <property type="entry name" value="HATPase_C_sf"/>
</dbReference>
<dbReference type="InterPro" id="IPR003661">
    <property type="entry name" value="HisK_dim/P_dom"/>
</dbReference>
<evidence type="ECO:0000259" key="11">
    <source>
        <dbReference type="PROSITE" id="PS50110"/>
    </source>
</evidence>
<evidence type="ECO:0000313" key="12">
    <source>
        <dbReference type="EMBL" id="MCZ8371968.1"/>
    </source>
</evidence>
<feature type="domain" description="HTH araC/xylS-type" evidence="9">
    <location>
        <begin position="1221"/>
        <end position="1319"/>
    </location>
</feature>
<dbReference type="InterPro" id="IPR005467">
    <property type="entry name" value="His_kinase_dom"/>
</dbReference>
<dbReference type="Gene3D" id="2.60.40.10">
    <property type="entry name" value="Immunoglobulins"/>
    <property type="match status" value="1"/>
</dbReference>
<feature type="modified residue" description="4-aspartylphosphate" evidence="7">
    <location>
        <position position="1116"/>
    </location>
</feature>
<accession>A0ABT4PFY4</accession>
<keyword evidence="4" id="KW-0805">Transcription regulation</keyword>
<dbReference type="RefSeq" id="WP_269877023.1">
    <property type="nucleotide sequence ID" value="NZ_JAPZVM010000002.1"/>
</dbReference>
<evidence type="ECO:0000256" key="7">
    <source>
        <dbReference type="PROSITE-ProRule" id="PRU00169"/>
    </source>
</evidence>
<proteinExistence type="predicted"/>
<keyword evidence="5" id="KW-0238">DNA-binding</keyword>
<evidence type="ECO:0000313" key="13">
    <source>
        <dbReference type="Proteomes" id="UP001141933"/>
    </source>
</evidence>
<evidence type="ECO:0000256" key="5">
    <source>
        <dbReference type="ARBA" id="ARBA00023125"/>
    </source>
</evidence>
<dbReference type="InterPro" id="IPR001789">
    <property type="entry name" value="Sig_transdc_resp-reg_receiver"/>
</dbReference>
<keyword evidence="6" id="KW-0804">Transcription</keyword>
<evidence type="ECO:0000256" key="4">
    <source>
        <dbReference type="ARBA" id="ARBA00023015"/>
    </source>
</evidence>
<keyword evidence="8" id="KW-1133">Transmembrane helix</keyword>
<dbReference type="Gene3D" id="3.40.50.2300">
    <property type="match status" value="1"/>
</dbReference>
<gene>
    <name evidence="12" type="ORF">O6P32_04500</name>
</gene>
<dbReference type="InterPro" id="IPR015943">
    <property type="entry name" value="WD40/YVTN_repeat-like_dom_sf"/>
</dbReference>
<evidence type="ECO:0000256" key="2">
    <source>
        <dbReference type="ARBA" id="ARBA00012438"/>
    </source>
</evidence>
<dbReference type="Gene3D" id="1.10.287.130">
    <property type="match status" value="1"/>
</dbReference>
<dbReference type="EMBL" id="JAPZVM010000002">
    <property type="protein sequence ID" value="MCZ8371968.1"/>
    <property type="molecule type" value="Genomic_DNA"/>
</dbReference>
<protein>
    <recommendedName>
        <fullName evidence="2">histidine kinase</fullName>
        <ecNumber evidence="2">2.7.13.3</ecNumber>
    </recommendedName>
</protein>
<dbReference type="SMART" id="SM00448">
    <property type="entry name" value="REC"/>
    <property type="match status" value="1"/>
</dbReference>
<dbReference type="InterPro" id="IPR013783">
    <property type="entry name" value="Ig-like_fold"/>
</dbReference>
<dbReference type="Proteomes" id="UP001141933">
    <property type="component" value="Unassembled WGS sequence"/>
</dbReference>
<comment type="catalytic activity">
    <reaction evidence="1">
        <text>ATP + protein L-histidine = ADP + protein N-phospho-L-histidine.</text>
        <dbReference type="EC" id="2.7.13.3"/>
    </reaction>
</comment>
<dbReference type="SMART" id="SM00388">
    <property type="entry name" value="HisKA"/>
    <property type="match status" value="1"/>
</dbReference>
<keyword evidence="8" id="KW-0812">Transmembrane</keyword>
<evidence type="ECO:0000259" key="10">
    <source>
        <dbReference type="PROSITE" id="PS50109"/>
    </source>
</evidence>
<dbReference type="PROSITE" id="PS50110">
    <property type="entry name" value="RESPONSE_REGULATORY"/>
    <property type="match status" value="1"/>
</dbReference>
<reference evidence="12" key="1">
    <citation type="submission" date="2022-12" db="EMBL/GenBank/DDBJ databases">
        <title>Phocaeicola acetigenes sp. nov., isolated feces from a healthy human.</title>
        <authorList>
            <person name="Do H."/>
            <person name="Ha Y.B."/>
            <person name="Kim J.-S."/>
            <person name="Suh M.K."/>
            <person name="Kim H.S."/>
            <person name="Lee J.-S."/>
        </authorList>
    </citation>
    <scope>NUCLEOTIDE SEQUENCE</scope>
    <source>
        <strain evidence="12">KGMB11183</strain>
    </source>
</reference>
<dbReference type="Gene3D" id="1.10.10.60">
    <property type="entry name" value="Homeodomain-like"/>
    <property type="match status" value="1"/>
</dbReference>
<dbReference type="InterPro" id="IPR018060">
    <property type="entry name" value="HTH_AraC"/>
</dbReference>
<feature type="domain" description="Response regulatory" evidence="11">
    <location>
        <begin position="1068"/>
        <end position="1183"/>
    </location>
</feature>
<evidence type="ECO:0000259" key="9">
    <source>
        <dbReference type="PROSITE" id="PS01124"/>
    </source>
</evidence>
<evidence type="ECO:0000256" key="8">
    <source>
        <dbReference type="SAM" id="Phobius"/>
    </source>
</evidence>
<dbReference type="Gene3D" id="2.130.10.10">
    <property type="entry name" value="YVTN repeat-like/Quinoprotein amine dehydrogenase"/>
    <property type="match status" value="2"/>
</dbReference>
<keyword evidence="13" id="KW-1185">Reference proteome</keyword>
<dbReference type="CDD" id="cd00075">
    <property type="entry name" value="HATPase"/>
    <property type="match status" value="1"/>
</dbReference>
<dbReference type="InterPro" id="IPR011006">
    <property type="entry name" value="CheY-like_superfamily"/>
</dbReference>
<dbReference type="Pfam" id="PF07495">
    <property type="entry name" value="Y_Y_Y"/>
    <property type="match status" value="1"/>
</dbReference>
<evidence type="ECO:0000256" key="1">
    <source>
        <dbReference type="ARBA" id="ARBA00000085"/>
    </source>
</evidence>
<dbReference type="PRINTS" id="PR00344">
    <property type="entry name" value="BCTRLSENSOR"/>
</dbReference>
<dbReference type="PANTHER" id="PTHR43547:SF2">
    <property type="entry name" value="HYBRID SIGNAL TRANSDUCTION HISTIDINE KINASE C"/>
    <property type="match status" value="1"/>
</dbReference>
<dbReference type="InterPro" id="IPR011123">
    <property type="entry name" value="Y_Y_Y"/>
</dbReference>
<dbReference type="InterPro" id="IPR011047">
    <property type="entry name" value="Quinoprotein_ADH-like_sf"/>
</dbReference>
<dbReference type="Pfam" id="PF00072">
    <property type="entry name" value="Response_reg"/>
    <property type="match status" value="1"/>
</dbReference>
<dbReference type="SUPFAM" id="SSF55874">
    <property type="entry name" value="ATPase domain of HSP90 chaperone/DNA topoisomerase II/histidine kinase"/>
    <property type="match status" value="1"/>
</dbReference>
<dbReference type="Gene3D" id="3.30.565.10">
    <property type="entry name" value="Histidine kinase-like ATPase, C-terminal domain"/>
    <property type="match status" value="1"/>
</dbReference>
<keyword evidence="3 7" id="KW-0597">Phosphoprotein</keyword>
<keyword evidence="8" id="KW-0472">Membrane</keyword>
<organism evidence="12 13">
    <name type="scientific">Phocaeicola acetigenes</name>
    <dbReference type="NCBI Taxonomy" id="3016083"/>
    <lineage>
        <taxon>Bacteria</taxon>
        <taxon>Pseudomonadati</taxon>
        <taxon>Bacteroidota</taxon>
        <taxon>Bacteroidia</taxon>
        <taxon>Bacteroidales</taxon>
        <taxon>Bacteroidaceae</taxon>
        <taxon>Phocaeicola</taxon>
    </lineage>
</organism>
<name>A0ABT4PFY4_9BACT</name>
<dbReference type="InterPro" id="IPR004358">
    <property type="entry name" value="Sig_transdc_His_kin-like_C"/>
</dbReference>
<dbReference type="SMART" id="SM00342">
    <property type="entry name" value="HTH_ARAC"/>
    <property type="match status" value="1"/>
</dbReference>
<dbReference type="PROSITE" id="PS50109">
    <property type="entry name" value="HIS_KIN"/>
    <property type="match status" value="1"/>
</dbReference>
<dbReference type="SUPFAM" id="SSF50998">
    <property type="entry name" value="Quinoprotein alcohol dehydrogenase-like"/>
    <property type="match status" value="1"/>
</dbReference>